<accession>A0AA45QRW1</accession>
<dbReference type="InterPro" id="IPR036291">
    <property type="entry name" value="NAD(P)-bd_dom_sf"/>
</dbReference>
<dbReference type="KEGG" id="lti:JW886_03835"/>
<dbReference type="RefSeq" id="WP_205872351.1">
    <property type="nucleotide sequence ID" value="NZ_CP070872.1"/>
</dbReference>
<organism evidence="2 3">
    <name type="scientific">Lactococcus taiwanensis</name>
    <dbReference type="NCBI Taxonomy" id="1151742"/>
    <lineage>
        <taxon>Bacteria</taxon>
        <taxon>Bacillati</taxon>
        <taxon>Bacillota</taxon>
        <taxon>Bacilli</taxon>
        <taxon>Lactobacillales</taxon>
        <taxon>Streptococcaceae</taxon>
        <taxon>Lactococcus</taxon>
    </lineage>
</organism>
<sequence length="324" mass="36158">MEIINYNRVLENLSFKEALLVMKKCFLDYSNKAITQTARTVMELPDGKNKNIFALMPAYLGEKRFFGAKILTAFPDNHNKNIPSHVGEIILFDSENGQPVAIVDANAITWIRTAAVTALATNYLARKDAHNLTLIGSGQQAASHLEAILGIRPIQTVKVFDLKQESGRTFINKMKNLHPDLSFINCQTLEEATNNTDIICTLTSSKEAFLGKDIVEEGTHINAIGTFTPDTREIKSDLMAQSKIYVDDYEMAFKESGDIIIPISEGNLYPDSIVGSLSELVLHDEYIRRNEKDITLFDAVGLAIEDLCCAEYLYNKLTKGKDIQ</sequence>
<dbReference type="PANTHER" id="PTHR13812">
    <property type="entry name" value="KETIMINE REDUCTASE MU-CRYSTALLIN"/>
    <property type="match status" value="1"/>
</dbReference>
<evidence type="ECO:0000313" key="2">
    <source>
        <dbReference type="EMBL" id="QSE77384.1"/>
    </source>
</evidence>
<dbReference type="Proteomes" id="UP000663608">
    <property type="component" value="Chromosome"/>
</dbReference>
<dbReference type="Pfam" id="PF02423">
    <property type="entry name" value="OCD_Mu_crystall"/>
    <property type="match status" value="1"/>
</dbReference>
<dbReference type="SUPFAM" id="SSF51735">
    <property type="entry name" value="NAD(P)-binding Rossmann-fold domains"/>
    <property type="match status" value="1"/>
</dbReference>
<dbReference type="Gene3D" id="3.40.50.720">
    <property type="entry name" value="NAD(P)-binding Rossmann-like Domain"/>
    <property type="match status" value="1"/>
</dbReference>
<dbReference type="AlphaFoldDB" id="A0AA45QRW1"/>
<dbReference type="GO" id="GO:0005737">
    <property type="term" value="C:cytoplasm"/>
    <property type="evidence" value="ECO:0007669"/>
    <property type="project" value="TreeGrafter"/>
</dbReference>
<dbReference type="PANTHER" id="PTHR13812:SF19">
    <property type="entry name" value="KETIMINE REDUCTASE MU-CRYSTALLIN"/>
    <property type="match status" value="1"/>
</dbReference>
<dbReference type="PIRSF" id="PIRSF001439">
    <property type="entry name" value="CryM"/>
    <property type="match status" value="1"/>
</dbReference>
<dbReference type="GO" id="GO:0019752">
    <property type="term" value="P:carboxylic acid metabolic process"/>
    <property type="evidence" value="ECO:0007669"/>
    <property type="project" value="UniProtKB-ARBA"/>
</dbReference>
<reference evidence="2 3" key="1">
    <citation type="submission" date="2021-02" db="EMBL/GenBank/DDBJ databases">
        <title>Complete genome sequence of Lactococcus lactis strain K_LL004.</title>
        <authorList>
            <person name="Kim H.B."/>
        </authorList>
    </citation>
    <scope>NUCLEOTIDE SEQUENCE [LARGE SCALE GENOMIC DNA]</scope>
    <source>
        <strain evidence="2 3">K_LL004</strain>
    </source>
</reference>
<dbReference type="Gene3D" id="3.30.1780.10">
    <property type="entry name" value="ornithine cyclodeaminase, domain 1"/>
    <property type="match status" value="1"/>
</dbReference>
<keyword evidence="3" id="KW-1185">Reference proteome</keyword>
<evidence type="ECO:0000256" key="1">
    <source>
        <dbReference type="ARBA" id="ARBA00008903"/>
    </source>
</evidence>
<comment type="similarity">
    <text evidence="1">Belongs to the ornithine cyclodeaminase/mu-crystallin family.</text>
</comment>
<proteinExistence type="inferred from homology"/>
<evidence type="ECO:0000313" key="3">
    <source>
        <dbReference type="Proteomes" id="UP000663608"/>
    </source>
</evidence>
<gene>
    <name evidence="2" type="ORF">JW886_03835</name>
</gene>
<dbReference type="InterPro" id="IPR023401">
    <property type="entry name" value="ODC_N"/>
</dbReference>
<dbReference type="GO" id="GO:0016491">
    <property type="term" value="F:oxidoreductase activity"/>
    <property type="evidence" value="ECO:0007669"/>
    <property type="project" value="UniProtKB-ARBA"/>
</dbReference>
<dbReference type="FunFam" id="3.40.50.720:FF:000311">
    <property type="entry name" value="Ornithine cyclodeaminase"/>
    <property type="match status" value="1"/>
</dbReference>
<dbReference type="InterPro" id="IPR003462">
    <property type="entry name" value="ODC_Mu_crystall"/>
</dbReference>
<protein>
    <submittedName>
        <fullName evidence="2">Ornithine cyclodeaminase family protein</fullName>
    </submittedName>
</protein>
<name>A0AA45QRW1_9LACT</name>
<dbReference type="EMBL" id="CP070872">
    <property type="protein sequence ID" value="QSE77384.1"/>
    <property type="molecule type" value="Genomic_DNA"/>
</dbReference>